<dbReference type="EMBL" id="QGMZ01000001">
    <property type="protein sequence ID" value="PWR76298.1"/>
    <property type="molecule type" value="Genomic_DNA"/>
</dbReference>
<evidence type="ECO:0000256" key="2">
    <source>
        <dbReference type="ARBA" id="ARBA00008610"/>
    </source>
</evidence>
<dbReference type="InterPro" id="IPR028082">
    <property type="entry name" value="Peripla_BP_I"/>
</dbReference>
<evidence type="ECO:0000256" key="4">
    <source>
        <dbReference type="ARBA" id="ARBA00022729"/>
    </source>
</evidence>
<dbReference type="GO" id="GO:0005886">
    <property type="term" value="C:plasma membrane"/>
    <property type="evidence" value="ECO:0007669"/>
    <property type="project" value="UniProtKB-SubCell"/>
</dbReference>
<evidence type="ECO:0000256" key="5">
    <source>
        <dbReference type="ARBA" id="ARBA00023136"/>
    </source>
</evidence>
<dbReference type="RefSeq" id="WP_109939117.1">
    <property type="nucleotide sequence ID" value="NZ_CP176366.1"/>
</dbReference>
<dbReference type="Pfam" id="PF02608">
    <property type="entry name" value="Bmp"/>
    <property type="match status" value="1"/>
</dbReference>
<evidence type="ECO:0000256" key="3">
    <source>
        <dbReference type="ARBA" id="ARBA00022475"/>
    </source>
</evidence>
<dbReference type="InterPro" id="IPR003760">
    <property type="entry name" value="PnrA-like"/>
</dbReference>
<evidence type="ECO:0000313" key="8">
    <source>
        <dbReference type="EMBL" id="PWR76298.1"/>
    </source>
</evidence>
<proteinExistence type="inferred from homology"/>
<dbReference type="InterPro" id="IPR050957">
    <property type="entry name" value="BMP_lipoprotein"/>
</dbReference>
<dbReference type="Gene3D" id="3.40.50.2300">
    <property type="match status" value="2"/>
</dbReference>
<dbReference type="PANTHER" id="PTHR34296:SF2">
    <property type="entry name" value="ABC TRANSPORTER GUANOSINE-BINDING PROTEIN NUPN"/>
    <property type="match status" value="1"/>
</dbReference>
<keyword evidence="5" id="KW-0472">Membrane</keyword>
<evidence type="ECO:0000256" key="1">
    <source>
        <dbReference type="ARBA" id="ARBA00004193"/>
    </source>
</evidence>
<dbReference type="CDD" id="cd06354">
    <property type="entry name" value="PBP1_PrnA-like"/>
    <property type="match status" value="1"/>
</dbReference>
<dbReference type="PANTHER" id="PTHR34296">
    <property type="entry name" value="TRANSCRIPTIONAL ACTIVATOR PROTEIN MED"/>
    <property type="match status" value="1"/>
</dbReference>
<gene>
    <name evidence="8" type="ORF">DLD82_00365</name>
</gene>
<feature type="domain" description="ABC transporter substrate-binding protein PnrA-like" evidence="7">
    <location>
        <begin position="33"/>
        <end position="309"/>
    </location>
</feature>
<dbReference type="Proteomes" id="UP000245934">
    <property type="component" value="Unassembled WGS sequence"/>
</dbReference>
<name>A0A2V2NIW9_9EURY</name>
<dbReference type="GeneID" id="97610363"/>
<sequence length="324" mass="34820">MTVRYYSFSVFLMCLFLSIFIIFPVSGSDPTIVSMVYVGDKGDYSYLSKAFSGLEKARDGFNLTVREILWNSSAPEDPVIDRAGNRSSMVLVMGDIMNGYEQEISQINPDVPVVMIDGPEILDSSVKSISFSMYGASYLAGVLAANQTTTGNVGVIAGVNAPVIQSFTEGFQDGVRAEDPDVNVTISYIADDYSGFSMPEKAGEITREMYRNNTDVIYAVSGGSGLGIISTAQNLSGLFIIATDADQSGLASDTVIASAVKSLDTVVYNEIEECVSGKFSPGSEALSLVDEGTSLVPNIRFENVSSLIDVRINEAIEKEKIYSD</sequence>
<keyword evidence="3" id="KW-1003">Cell membrane</keyword>
<dbReference type="OrthoDB" id="26626at2157"/>
<reference evidence="8 9" key="1">
    <citation type="submission" date="2018-05" db="EMBL/GenBank/DDBJ databases">
        <title>Draft genome of Methanospirillum stamsii Pt1.</title>
        <authorList>
            <person name="Dueholm M.S."/>
            <person name="Nielsen P.H."/>
            <person name="Bakmann L.F."/>
            <person name="Otzen D.E."/>
        </authorList>
    </citation>
    <scope>NUCLEOTIDE SEQUENCE [LARGE SCALE GENOMIC DNA]</scope>
    <source>
        <strain evidence="8 9">Pt1</strain>
    </source>
</reference>
<evidence type="ECO:0000313" key="9">
    <source>
        <dbReference type="Proteomes" id="UP000245934"/>
    </source>
</evidence>
<comment type="similarity">
    <text evidence="2">Belongs to the BMP lipoprotein family.</text>
</comment>
<keyword evidence="4" id="KW-0732">Signal</keyword>
<organism evidence="8 9">
    <name type="scientific">Methanospirillum stamsii</name>
    <dbReference type="NCBI Taxonomy" id="1277351"/>
    <lineage>
        <taxon>Archaea</taxon>
        <taxon>Methanobacteriati</taxon>
        <taxon>Methanobacteriota</taxon>
        <taxon>Stenosarchaea group</taxon>
        <taxon>Methanomicrobia</taxon>
        <taxon>Methanomicrobiales</taxon>
        <taxon>Methanospirillaceae</taxon>
        <taxon>Methanospirillum</taxon>
    </lineage>
</organism>
<evidence type="ECO:0000256" key="6">
    <source>
        <dbReference type="ARBA" id="ARBA00023288"/>
    </source>
</evidence>
<accession>A0A2V2NIW9</accession>
<dbReference type="AlphaFoldDB" id="A0A2V2NIW9"/>
<dbReference type="SUPFAM" id="SSF53822">
    <property type="entry name" value="Periplasmic binding protein-like I"/>
    <property type="match status" value="1"/>
</dbReference>
<comment type="subcellular location">
    <subcellularLocation>
        <location evidence="1">Cell membrane</location>
        <topology evidence="1">Lipid-anchor</topology>
    </subcellularLocation>
</comment>
<keyword evidence="6" id="KW-0449">Lipoprotein</keyword>
<keyword evidence="9" id="KW-1185">Reference proteome</keyword>
<evidence type="ECO:0000259" key="7">
    <source>
        <dbReference type="Pfam" id="PF02608"/>
    </source>
</evidence>
<comment type="caution">
    <text evidence="8">The sequence shown here is derived from an EMBL/GenBank/DDBJ whole genome shotgun (WGS) entry which is preliminary data.</text>
</comment>
<protein>
    <recommendedName>
        <fullName evidence="7">ABC transporter substrate-binding protein PnrA-like domain-containing protein</fullName>
    </recommendedName>
</protein>